<feature type="transmembrane region" description="Helical" evidence="2">
    <location>
        <begin position="244"/>
        <end position="266"/>
    </location>
</feature>
<evidence type="ECO:0000256" key="1">
    <source>
        <dbReference type="ARBA" id="ARBA00023098"/>
    </source>
</evidence>
<organism evidence="4 5">
    <name type="scientific">Wandonia haliotis</name>
    <dbReference type="NCBI Taxonomy" id="574963"/>
    <lineage>
        <taxon>Bacteria</taxon>
        <taxon>Pseudomonadati</taxon>
        <taxon>Bacteroidota</taxon>
        <taxon>Flavobacteriia</taxon>
        <taxon>Flavobacteriales</taxon>
        <taxon>Crocinitomicaceae</taxon>
        <taxon>Wandonia</taxon>
    </lineage>
</organism>
<comment type="caution">
    <text evidence="4">The sequence shown here is derived from an EMBL/GenBank/DDBJ whole genome shotgun (WGS) entry which is preliminary data.</text>
</comment>
<feature type="transmembrane region" description="Helical" evidence="2">
    <location>
        <begin position="219"/>
        <end position="238"/>
    </location>
</feature>
<sequence>MNLFSMLGWALLFSFISGTGAHFGVPYLFYSPEYLGEVSEFAFLVVGFGFGGYVTAYNLYSYIVLGPYFPFIATVSRPFAKFSTNNFLVPLIFLIYYAYNLIVFQVNQEFATVSEALGYLAMFLLGMSSFMALAFFYFFRTNKDVFKLSGRTEKEFQEEFKAKPFNATLHKEESWYKIFSRRKDGKHYYLGAWLRLRRSRDWMHYDRTLIEKVFSQNHINASLFELFILASFLVLGIFRENELFVVPAGASILLIFSIILMIISAIFSWLKTWTYFVLILFFVFINYLSKDSGFNQFNNYVYGLDYSIESDKTGETDLIRQHMDSSRIENDRNAYLEVLENWKERTGEKKPKLILVNTSGGGARSALWTFITLRRLDSLSGGSFSRHTQMITGASGGMIGAAYYRELVLRSRTDSSIDSLFPRFTRNMGKDLLNQVSFTITTNDLFYRYQNFNYNGITYLKDRGYAFEQQLHANTEYVLEKKLGDYTLPEEKGIIPVMIFSPTIVNDGRRLLISSQPLGFMQLSRRNLKGDYEAIVENFEYGLVTEEYHPENTRFSSVLRMSATFPYILPMAVLPGNMNFHIMDAGIRDNYGTKTTLNFMTIFRDWIKKNTSGVIVLRIRDLKKNRTGVGKGKLSMVDKLLLPFGNMYGNFPFVQDFDQDEALMLAMPGLNFPVDILSINLRESVDDKISLSWHLTTFEKKQITSSLDRVDNQMTLHKVLQLINGEDE</sequence>
<evidence type="ECO:0000313" key="5">
    <source>
        <dbReference type="Proteomes" id="UP001501126"/>
    </source>
</evidence>
<feature type="transmembrane region" description="Helical" evidence="2">
    <location>
        <begin position="116"/>
        <end position="139"/>
    </location>
</feature>
<dbReference type="InterPro" id="IPR002641">
    <property type="entry name" value="PNPLA_dom"/>
</dbReference>
<evidence type="ECO:0000256" key="2">
    <source>
        <dbReference type="SAM" id="Phobius"/>
    </source>
</evidence>
<gene>
    <name evidence="4" type="ORF">GCM10009118_19430</name>
</gene>
<feature type="transmembrane region" description="Helical" evidence="2">
    <location>
        <begin position="273"/>
        <end position="289"/>
    </location>
</feature>
<feature type="domain" description="PNPLA" evidence="3">
    <location>
        <begin position="359"/>
        <end position="594"/>
    </location>
</feature>
<keyword evidence="2" id="KW-0472">Membrane</keyword>
<feature type="transmembrane region" description="Helical" evidence="2">
    <location>
        <begin position="86"/>
        <end position="104"/>
    </location>
</feature>
<evidence type="ECO:0000313" key="4">
    <source>
        <dbReference type="EMBL" id="GAA0875534.1"/>
    </source>
</evidence>
<keyword evidence="2" id="KW-1133">Transmembrane helix</keyword>
<reference evidence="4 5" key="1">
    <citation type="journal article" date="2019" name="Int. J. Syst. Evol. Microbiol.">
        <title>The Global Catalogue of Microorganisms (GCM) 10K type strain sequencing project: providing services to taxonomists for standard genome sequencing and annotation.</title>
        <authorList>
            <consortium name="The Broad Institute Genomics Platform"/>
            <consortium name="The Broad Institute Genome Sequencing Center for Infectious Disease"/>
            <person name="Wu L."/>
            <person name="Ma J."/>
        </authorList>
    </citation>
    <scope>NUCLEOTIDE SEQUENCE [LARGE SCALE GENOMIC DNA]</scope>
    <source>
        <strain evidence="4 5">JCM 16083</strain>
    </source>
</reference>
<dbReference type="InterPro" id="IPR016035">
    <property type="entry name" value="Acyl_Trfase/lysoPLipase"/>
</dbReference>
<dbReference type="Gene3D" id="3.40.1090.10">
    <property type="entry name" value="Cytosolic phospholipase A2 catalytic domain"/>
    <property type="match status" value="1"/>
</dbReference>
<keyword evidence="1" id="KW-0443">Lipid metabolism</keyword>
<protein>
    <recommendedName>
        <fullName evidence="3">PNPLA domain-containing protein</fullName>
    </recommendedName>
</protein>
<keyword evidence="2" id="KW-0812">Transmembrane</keyword>
<name>A0ABN1MQW6_9FLAO</name>
<proteinExistence type="predicted"/>
<dbReference type="EMBL" id="BAAAFH010000011">
    <property type="protein sequence ID" value="GAA0875534.1"/>
    <property type="molecule type" value="Genomic_DNA"/>
</dbReference>
<feature type="transmembrane region" description="Helical" evidence="2">
    <location>
        <begin position="41"/>
        <end position="65"/>
    </location>
</feature>
<accession>A0ABN1MQW6</accession>
<dbReference type="Proteomes" id="UP001501126">
    <property type="component" value="Unassembled WGS sequence"/>
</dbReference>
<dbReference type="SUPFAM" id="SSF52151">
    <property type="entry name" value="FabD/lysophospholipase-like"/>
    <property type="match status" value="1"/>
</dbReference>
<feature type="transmembrane region" description="Helical" evidence="2">
    <location>
        <begin position="7"/>
        <end position="29"/>
    </location>
</feature>
<keyword evidence="5" id="KW-1185">Reference proteome</keyword>
<dbReference type="Pfam" id="PF01734">
    <property type="entry name" value="Patatin"/>
    <property type="match status" value="1"/>
</dbReference>
<evidence type="ECO:0000259" key="3">
    <source>
        <dbReference type="Pfam" id="PF01734"/>
    </source>
</evidence>